<evidence type="ECO:0000256" key="1">
    <source>
        <dbReference type="SAM" id="MobiDB-lite"/>
    </source>
</evidence>
<feature type="compositionally biased region" description="Polar residues" evidence="1">
    <location>
        <begin position="58"/>
        <end position="77"/>
    </location>
</feature>
<dbReference type="EMBL" id="JH668313">
    <property type="protein sequence ID" value="KAG6444817.1"/>
    <property type="molecule type" value="Genomic_DNA"/>
</dbReference>
<sequence length="77" mass="8386">MFVVTSHVWRCRARAARVLADTSRSPKRRRSGRQVGADETLTSLPGVLATHGAHTMDYSATSEPTSTTPLRAHPSNI</sequence>
<name>A0A922CFX7_MANSE</name>
<keyword evidence="3" id="KW-1185">Reference proteome</keyword>
<protein>
    <submittedName>
        <fullName evidence="2">Uncharacterized protein</fullName>
    </submittedName>
</protein>
<gene>
    <name evidence="2" type="ORF">O3G_MSEX003570</name>
</gene>
<comment type="caution">
    <text evidence="2">The sequence shown here is derived from an EMBL/GenBank/DDBJ whole genome shotgun (WGS) entry which is preliminary data.</text>
</comment>
<organism evidence="2 3">
    <name type="scientific">Manduca sexta</name>
    <name type="common">Tobacco hawkmoth</name>
    <name type="synonym">Tobacco hornworm</name>
    <dbReference type="NCBI Taxonomy" id="7130"/>
    <lineage>
        <taxon>Eukaryota</taxon>
        <taxon>Metazoa</taxon>
        <taxon>Ecdysozoa</taxon>
        <taxon>Arthropoda</taxon>
        <taxon>Hexapoda</taxon>
        <taxon>Insecta</taxon>
        <taxon>Pterygota</taxon>
        <taxon>Neoptera</taxon>
        <taxon>Endopterygota</taxon>
        <taxon>Lepidoptera</taxon>
        <taxon>Glossata</taxon>
        <taxon>Ditrysia</taxon>
        <taxon>Bombycoidea</taxon>
        <taxon>Sphingidae</taxon>
        <taxon>Sphinginae</taxon>
        <taxon>Sphingini</taxon>
        <taxon>Manduca</taxon>
    </lineage>
</organism>
<dbReference type="AlphaFoldDB" id="A0A922CFX7"/>
<proteinExistence type="predicted"/>
<evidence type="ECO:0000313" key="2">
    <source>
        <dbReference type="EMBL" id="KAG6444817.1"/>
    </source>
</evidence>
<reference evidence="2" key="2">
    <citation type="submission" date="2020-12" db="EMBL/GenBank/DDBJ databases">
        <authorList>
            <person name="Kanost M."/>
        </authorList>
    </citation>
    <scope>NUCLEOTIDE SEQUENCE</scope>
</reference>
<evidence type="ECO:0000313" key="3">
    <source>
        <dbReference type="Proteomes" id="UP000791440"/>
    </source>
</evidence>
<feature type="region of interest" description="Disordered" evidence="1">
    <location>
        <begin position="19"/>
        <end position="77"/>
    </location>
</feature>
<accession>A0A922CFX7</accession>
<reference evidence="2" key="1">
    <citation type="journal article" date="2016" name="Insect Biochem. Mol. Biol.">
        <title>Multifaceted biological insights from a draft genome sequence of the tobacco hornworm moth, Manduca sexta.</title>
        <authorList>
            <person name="Kanost M.R."/>
            <person name="Arrese E.L."/>
            <person name="Cao X."/>
            <person name="Chen Y.R."/>
            <person name="Chellapilla S."/>
            <person name="Goldsmith M.R."/>
            <person name="Grosse-Wilde E."/>
            <person name="Heckel D.G."/>
            <person name="Herndon N."/>
            <person name="Jiang H."/>
            <person name="Papanicolaou A."/>
            <person name="Qu J."/>
            <person name="Soulages J.L."/>
            <person name="Vogel H."/>
            <person name="Walters J."/>
            <person name="Waterhouse R.M."/>
            <person name="Ahn S.J."/>
            <person name="Almeida F.C."/>
            <person name="An C."/>
            <person name="Aqrawi P."/>
            <person name="Bretschneider A."/>
            <person name="Bryant W.B."/>
            <person name="Bucks S."/>
            <person name="Chao H."/>
            <person name="Chevignon G."/>
            <person name="Christen J.M."/>
            <person name="Clarke D.F."/>
            <person name="Dittmer N.T."/>
            <person name="Ferguson L.C.F."/>
            <person name="Garavelou S."/>
            <person name="Gordon K.H.J."/>
            <person name="Gunaratna R.T."/>
            <person name="Han Y."/>
            <person name="Hauser F."/>
            <person name="He Y."/>
            <person name="Heidel-Fischer H."/>
            <person name="Hirsh A."/>
            <person name="Hu Y."/>
            <person name="Jiang H."/>
            <person name="Kalra D."/>
            <person name="Klinner C."/>
            <person name="Konig C."/>
            <person name="Kovar C."/>
            <person name="Kroll A.R."/>
            <person name="Kuwar S.S."/>
            <person name="Lee S.L."/>
            <person name="Lehman R."/>
            <person name="Li K."/>
            <person name="Li Z."/>
            <person name="Liang H."/>
            <person name="Lovelace S."/>
            <person name="Lu Z."/>
            <person name="Mansfield J.H."/>
            <person name="McCulloch K.J."/>
            <person name="Mathew T."/>
            <person name="Morton B."/>
            <person name="Muzny D.M."/>
            <person name="Neunemann D."/>
            <person name="Ongeri F."/>
            <person name="Pauchet Y."/>
            <person name="Pu L.L."/>
            <person name="Pyrousis I."/>
            <person name="Rao X.J."/>
            <person name="Redding A."/>
            <person name="Roesel C."/>
            <person name="Sanchez-Gracia A."/>
            <person name="Schaack S."/>
            <person name="Shukla A."/>
            <person name="Tetreau G."/>
            <person name="Wang Y."/>
            <person name="Xiong G.H."/>
            <person name="Traut W."/>
            <person name="Walsh T.K."/>
            <person name="Worley K.C."/>
            <person name="Wu D."/>
            <person name="Wu W."/>
            <person name="Wu Y.Q."/>
            <person name="Zhang X."/>
            <person name="Zou Z."/>
            <person name="Zucker H."/>
            <person name="Briscoe A.D."/>
            <person name="Burmester T."/>
            <person name="Clem R.J."/>
            <person name="Feyereisen R."/>
            <person name="Grimmelikhuijzen C.J.P."/>
            <person name="Hamodrakas S.J."/>
            <person name="Hansson B.S."/>
            <person name="Huguet E."/>
            <person name="Jermiin L.S."/>
            <person name="Lan Q."/>
            <person name="Lehman H.K."/>
            <person name="Lorenzen M."/>
            <person name="Merzendorfer H."/>
            <person name="Michalopoulos I."/>
            <person name="Morton D.B."/>
            <person name="Muthukrishnan S."/>
            <person name="Oakeshott J.G."/>
            <person name="Palmer W."/>
            <person name="Park Y."/>
            <person name="Passarelli A.L."/>
            <person name="Rozas J."/>
            <person name="Schwartz L.M."/>
            <person name="Smith W."/>
            <person name="Southgate A."/>
            <person name="Vilcinskas A."/>
            <person name="Vogt R."/>
            <person name="Wang P."/>
            <person name="Werren J."/>
            <person name="Yu X.Q."/>
            <person name="Zhou J.J."/>
            <person name="Brown S.J."/>
            <person name="Scherer S.E."/>
            <person name="Richards S."/>
            <person name="Blissard G.W."/>
        </authorList>
    </citation>
    <scope>NUCLEOTIDE SEQUENCE</scope>
</reference>
<dbReference type="Proteomes" id="UP000791440">
    <property type="component" value="Unassembled WGS sequence"/>
</dbReference>